<name>A0AC59YXK8_RANTA</name>
<accession>A0AC59YXK8</accession>
<gene>
    <name evidence="1" type="ORF">MRATA1EN22A_LOCUS11450</name>
</gene>
<organism evidence="1 2">
    <name type="scientific">Rangifer tarandus platyrhynchus</name>
    <name type="common">Svalbard reindeer</name>
    <dbReference type="NCBI Taxonomy" id="3082113"/>
    <lineage>
        <taxon>Eukaryota</taxon>
        <taxon>Metazoa</taxon>
        <taxon>Chordata</taxon>
        <taxon>Craniata</taxon>
        <taxon>Vertebrata</taxon>
        <taxon>Euteleostomi</taxon>
        <taxon>Mammalia</taxon>
        <taxon>Eutheria</taxon>
        <taxon>Laurasiatheria</taxon>
        <taxon>Artiodactyla</taxon>
        <taxon>Ruminantia</taxon>
        <taxon>Pecora</taxon>
        <taxon>Cervidae</taxon>
        <taxon>Odocoileinae</taxon>
        <taxon>Rangifer</taxon>
    </lineage>
</organism>
<proteinExistence type="predicted"/>
<protein>
    <submittedName>
        <fullName evidence="1">Uncharacterized protein</fullName>
    </submittedName>
</protein>
<reference evidence="1" key="2">
    <citation type="submission" date="2025-03" db="EMBL/GenBank/DDBJ databases">
        <authorList>
            <consortium name="ELIXIR-Norway"/>
            <consortium name="Elixir Norway"/>
        </authorList>
    </citation>
    <scope>NUCLEOTIDE SEQUENCE</scope>
</reference>
<sequence length="210" mass="22823">MAAPPSPGGRPLTMGTCSCPGLRHGMTKLHDSNEKFTQERSCPWHHSTPWEPGPKMKELSESNQLINQHYQQGWGWGAKEGRLGGGGVGAVPCLHKGKPFSLKKKKEQTRVVHGQIKRTCSPHQAGFPLIEEAVPGPRAFGLLSPRAAQSRCLQEPLGEQTTSKWPPTRNSRSSLAVGRLPCLGPAKAQAAEAGQSFQFPRVRGQGPEWL</sequence>
<evidence type="ECO:0000313" key="2">
    <source>
        <dbReference type="Proteomes" id="UP001162501"/>
    </source>
</evidence>
<evidence type="ECO:0000313" key="1">
    <source>
        <dbReference type="EMBL" id="CAN0061789.1"/>
    </source>
</evidence>
<reference evidence="1" key="1">
    <citation type="submission" date="2023-05" db="EMBL/GenBank/DDBJ databases">
        <authorList>
            <consortium name="ELIXIR-Norway"/>
        </authorList>
    </citation>
    <scope>NUCLEOTIDE SEQUENCE</scope>
</reference>
<dbReference type="Proteomes" id="UP001162501">
    <property type="component" value="Chromosome 21"/>
</dbReference>
<dbReference type="EMBL" id="OX596105">
    <property type="protein sequence ID" value="CAN0061789.1"/>
    <property type="molecule type" value="Genomic_DNA"/>
</dbReference>